<dbReference type="InterPro" id="IPR038473">
    <property type="entry name" value="VirC2_C_sf"/>
</dbReference>
<feature type="compositionally biased region" description="Pro residues" evidence="1">
    <location>
        <begin position="44"/>
        <end position="53"/>
    </location>
</feature>
<reference evidence="2 3" key="1">
    <citation type="submission" date="2020-08" db="EMBL/GenBank/DDBJ databases">
        <title>Genomic Encyclopedia of Type Strains, Phase IV (KMG-IV): sequencing the most valuable type-strain genomes for metagenomic binning, comparative biology and taxonomic classification.</title>
        <authorList>
            <person name="Goeker M."/>
        </authorList>
    </citation>
    <scope>NUCLEOTIDE SEQUENCE [LARGE SCALE GENOMIC DNA]</scope>
    <source>
        <strain evidence="2 3">DSM 101730</strain>
    </source>
</reference>
<feature type="region of interest" description="Disordered" evidence="1">
    <location>
        <begin position="35"/>
        <end position="61"/>
    </location>
</feature>
<dbReference type="RefSeq" id="WP_184155355.1">
    <property type="nucleotide sequence ID" value="NZ_JACHFM010000009.1"/>
</dbReference>
<name>A0A840SXI3_9RHOB</name>
<keyword evidence="3" id="KW-1185">Reference proteome</keyword>
<sequence length="177" mass="18592">MVEIRRPKKPYEEHRREFAAARGLEGAGAGLDAEAPAAAILAAPAPPTPPEAAPTPQRVRPPSEEKLRLKFTVHAPMLGASAWFDRAVAHMGDEKALRLVLAKAFDELEAAVAAGEAVARGSYPIDPSRSTSTSRHVSAGLFASGKSALDPMELLPPGTFGRELAVAALARLLDTVG</sequence>
<dbReference type="Gene3D" id="1.10.1220.190">
    <property type="entry name" value="VirC2, RHH domain"/>
    <property type="match status" value="1"/>
</dbReference>
<organism evidence="2 3">
    <name type="scientific">Amaricoccus macauensis</name>
    <dbReference type="NCBI Taxonomy" id="57001"/>
    <lineage>
        <taxon>Bacteria</taxon>
        <taxon>Pseudomonadati</taxon>
        <taxon>Pseudomonadota</taxon>
        <taxon>Alphaproteobacteria</taxon>
        <taxon>Rhodobacterales</taxon>
        <taxon>Paracoccaceae</taxon>
        <taxon>Amaricoccus</taxon>
    </lineage>
</organism>
<dbReference type="InterPro" id="IPR010985">
    <property type="entry name" value="Ribbon_hlx_hlx"/>
</dbReference>
<dbReference type="GO" id="GO:0006355">
    <property type="term" value="P:regulation of DNA-templated transcription"/>
    <property type="evidence" value="ECO:0007669"/>
    <property type="project" value="InterPro"/>
</dbReference>
<dbReference type="AlphaFoldDB" id="A0A840SXI3"/>
<proteinExistence type="predicted"/>
<comment type="caution">
    <text evidence="2">The sequence shown here is derived from an EMBL/GenBank/DDBJ whole genome shotgun (WGS) entry which is preliminary data.</text>
</comment>
<protein>
    <submittedName>
        <fullName evidence="2">Uncharacterized protein</fullName>
    </submittedName>
</protein>
<evidence type="ECO:0000313" key="2">
    <source>
        <dbReference type="EMBL" id="MBB5224516.1"/>
    </source>
</evidence>
<dbReference type="InterPro" id="IPR009841">
    <property type="entry name" value="VirC2"/>
</dbReference>
<dbReference type="Pfam" id="PF07181">
    <property type="entry name" value="VirC2"/>
    <property type="match status" value="1"/>
</dbReference>
<dbReference type="SUPFAM" id="SSF47598">
    <property type="entry name" value="Ribbon-helix-helix"/>
    <property type="match status" value="1"/>
</dbReference>
<gene>
    <name evidence="2" type="ORF">HNP73_004487</name>
</gene>
<dbReference type="Proteomes" id="UP000549457">
    <property type="component" value="Unassembled WGS sequence"/>
</dbReference>
<evidence type="ECO:0000256" key="1">
    <source>
        <dbReference type="SAM" id="MobiDB-lite"/>
    </source>
</evidence>
<accession>A0A840SXI3</accession>
<evidence type="ECO:0000313" key="3">
    <source>
        <dbReference type="Proteomes" id="UP000549457"/>
    </source>
</evidence>
<dbReference type="EMBL" id="JACHFM010000009">
    <property type="protein sequence ID" value="MBB5224516.1"/>
    <property type="molecule type" value="Genomic_DNA"/>
</dbReference>